<dbReference type="Gene3D" id="3.40.50.1000">
    <property type="entry name" value="HAD superfamily/HAD-like"/>
    <property type="match status" value="1"/>
</dbReference>
<feature type="transmembrane region" description="Helical" evidence="8">
    <location>
        <begin position="597"/>
        <end position="616"/>
    </location>
</feature>
<evidence type="ECO:0000313" key="10">
    <source>
        <dbReference type="EMBL" id="OGM08717.1"/>
    </source>
</evidence>
<dbReference type="InterPro" id="IPR018303">
    <property type="entry name" value="ATPase_P-typ_P_site"/>
</dbReference>
<dbReference type="Gene3D" id="1.20.1110.10">
    <property type="entry name" value="Calcium-transporting ATPase, transmembrane domain"/>
    <property type="match status" value="1"/>
</dbReference>
<feature type="domain" description="Cation-transporting P-type ATPase C-terminal" evidence="9">
    <location>
        <begin position="477"/>
        <end position="651"/>
    </location>
</feature>
<dbReference type="InterPro" id="IPR044492">
    <property type="entry name" value="P_typ_ATPase_HD_dom"/>
</dbReference>
<comment type="caution">
    <text evidence="10">The sequence shown here is derived from an EMBL/GenBank/DDBJ whole genome shotgun (WGS) entry which is preliminary data.</text>
</comment>
<keyword evidence="2 8" id="KW-0812">Transmembrane</keyword>
<feature type="non-terminal residue" evidence="10">
    <location>
        <position position="1"/>
    </location>
</feature>
<dbReference type="InterPro" id="IPR036412">
    <property type="entry name" value="HAD-like_sf"/>
</dbReference>
<feature type="transmembrane region" description="Helical" evidence="8">
    <location>
        <begin position="628"/>
        <end position="647"/>
    </location>
</feature>
<dbReference type="SUPFAM" id="SSF56784">
    <property type="entry name" value="HAD-like"/>
    <property type="match status" value="1"/>
</dbReference>
<dbReference type="AlphaFoldDB" id="A0A1F7X133"/>
<feature type="transmembrane region" description="Helical" evidence="8">
    <location>
        <begin position="529"/>
        <end position="550"/>
    </location>
</feature>
<dbReference type="Gene3D" id="2.70.150.10">
    <property type="entry name" value="Calcium-transporting ATPase, cytoplasmic transduction domain A"/>
    <property type="match status" value="1"/>
</dbReference>
<reference evidence="10 11" key="1">
    <citation type="journal article" date="2016" name="Nat. Commun.">
        <title>Thousands of microbial genomes shed light on interconnected biogeochemical processes in an aquifer system.</title>
        <authorList>
            <person name="Anantharaman K."/>
            <person name="Brown C.T."/>
            <person name="Hug L.A."/>
            <person name="Sharon I."/>
            <person name="Castelle C.J."/>
            <person name="Probst A.J."/>
            <person name="Thomas B.C."/>
            <person name="Singh A."/>
            <person name="Wilkins M.J."/>
            <person name="Karaoz U."/>
            <person name="Brodie E.L."/>
            <person name="Williams K.H."/>
            <person name="Hubbard S.S."/>
            <person name="Banfield J.F."/>
        </authorList>
    </citation>
    <scope>NUCLEOTIDE SEQUENCE [LARGE SCALE GENOMIC DNA]</scope>
</reference>
<keyword evidence="5" id="KW-1278">Translocase</keyword>
<dbReference type="Proteomes" id="UP000179219">
    <property type="component" value="Unassembled WGS sequence"/>
</dbReference>
<dbReference type="InterPro" id="IPR006068">
    <property type="entry name" value="ATPase_P-typ_cation-transptr_C"/>
</dbReference>
<dbReference type="Pfam" id="PF00689">
    <property type="entry name" value="Cation_ATPase_C"/>
    <property type="match status" value="1"/>
</dbReference>
<gene>
    <name evidence="10" type="ORF">A2159_02340</name>
</gene>
<evidence type="ECO:0000256" key="8">
    <source>
        <dbReference type="SAM" id="Phobius"/>
    </source>
</evidence>
<evidence type="ECO:0000256" key="1">
    <source>
        <dbReference type="ARBA" id="ARBA00004141"/>
    </source>
</evidence>
<dbReference type="Gene3D" id="3.40.1110.10">
    <property type="entry name" value="Calcium-transporting ATPase, cytoplasmic domain N"/>
    <property type="match status" value="1"/>
</dbReference>
<dbReference type="PRINTS" id="PR00119">
    <property type="entry name" value="CATATPASE"/>
</dbReference>
<keyword evidence="7 8" id="KW-0472">Membrane</keyword>
<dbReference type="SFLD" id="SFLDS00003">
    <property type="entry name" value="Haloacid_Dehalogenase"/>
    <property type="match status" value="1"/>
</dbReference>
<accession>A0A1F7X133</accession>
<evidence type="ECO:0000313" key="11">
    <source>
        <dbReference type="Proteomes" id="UP000179219"/>
    </source>
</evidence>
<evidence type="ECO:0000256" key="4">
    <source>
        <dbReference type="ARBA" id="ARBA00022840"/>
    </source>
</evidence>
<dbReference type="GO" id="GO:0005524">
    <property type="term" value="F:ATP binding"/>
    <property type="evidence" value="ECO:0007669"/>
    <property type="project" value="UniProtKB-KW"/>
</dbReference>
<dbReference type="InterPro" id="IPR001757">
    <property type="entry name" value="P_typ_ATPase"/>
</dbReference>
<evidence type="ECO:0000259" key="9">
    <source>
        <dbReference type="Pfam" id="PF00689"/>
    </source>
</evidence>
<evidence type="ECO:0000256" key="5">
    <source>
        <dbReference type="ARBA" id="ARBA00022967"/>
    </source>
</evidence>
<dbReference type="GO" id="GO:0016887">
    <property type="term" value="F:ATP hydrolysis activity"/>
    <property type="evidence" value="ECO:0007669"/>
    <property type="project" value="InterPro"/>
</dbReference>
<proteinExistence type="predicted"/>
<dbReference type="SUPFAM" id="SSF81665">
    <property type="entry name" value="Calcium ATPase, transmembrane domain M"/>
    <property type="match status" value="1"/>
</dbReference>
<dbReference type="InterPro" id="IPR023299">
    <property type="entry name" value="ATPase_P-typ_cyto_dom_N"/>
</dbReference>
<feature type="transmembrane region" description="Helical" evidence="8">
    <location>
        <begin position="95"/>
        <end position="117"/>
    </location>
</feature>
<organism evidence="10 11">
    <name type="scientific">Candidatus Woesebacteria bacterium RBG_13_34_9</name>
    <dbReference type="NCBI Taxonomy" id="1802477"/>
    <lineage>
        <taxon>Bacteria</taxon>
        <taxon>Candidatus Woeseibacteriota</taxon>
    </lineage>
</organism>
<evidence type="ECO:0000256" key="7">
    <source>
        <dbReference type="ARBA" id="ARBA00023136"/>
    </source>
</evidence>
<protein>
    <recommendedName>
        <fullName evidence="9">Cation-transporting P-type ATPase C-terminal domain-containing protein</fullName>
    </recommendedName>
</protein>
<evidence type="ECO:0000256" key="6">
    <source>
        <dbReference type="ARBA" id="ARBA00022989"/>
    </source>
</evidence>
<dbReference type="PANTHER" id="PTHR42861">
    <property type="entry name" value="CALCIUM-TRANSPORTING ATPASE"/>
    <property type="match status" value="1"/>
</dbReference>
<dbReference type="SFLD" id="SFLDG00002">
    <property type="entry name" value="C1.7:_P-type_atpase_like"/>
    <property type="match status" value="1"/>
</dbReference>
<feature type="transmembrane region" description="Helical" evidence="8">
    <location>
        <begin position="66"/>
        <end position="83"/>
    </location>
</feature>
<keyword evidence="6 8" id="KW-1133">Transmembrane helix</keyword>
<dbReference type="NCBIfam" id="TIGR01494">
    <property type="entry name" value="ATPase_P-type"/>
    <property type="match status" value="2"/>
</dbReference>
<dbReference type="InterPro" id="IPR023214">
    <property type="entry name" value="HAD_sf"/>
</dbReference>
<name>A0A1F7X133_9BACT</name>
<evidence type="ECO:0000256" key="3">
    <source>
        <dbReference type="ARBA" id="ARBA00022741"/>
    </source>
</evidence>
<sequence>EPVVKSFDEVENLVFMGTTVIYGQGIMVIEKTGQTTKIGKIGLSLAEMKEESTPLQKQLKKLTKNLILLVSAICLVIFIAGVLKGGSFLQTLRFSIVLSLAAIPEGMPIAITVILALGMRRILKKKGLVKKLLSLETLGLTSVICLDKTGTLTEGKMQVVKTDFIDKNKAILALILLNDRKVAIEAAIWNYLEKESPKNPDIVFNSYERLDEESFDSSKKYKSVINKVDGKNMLFVMGAPEILIDSCSNQKADKEIVLQKINNWAEKGLRLIGLASKEDAQNSDKKDLSWMGLVGIEDPIRKEAKESLSEAQSAGIDIKIVTGDFLLTALKVAKKIGMDINSRNVIDFEELDKISDDELQDRIGEVKLFARVTPLQKLRIINALQKKGEIVAMTGDGVNDALALKKSDIGIVVENGTEVAKEAGDLILLDSNFKTIIATCEEGRLILSNIKKVIGYIISNSFAEIILIFLSMLFGLPIPLTVAQILWINLICDGPPDITLGFEPKEPGLMNLDPRKMKEEKILSNDMKLLILIVSLTVGLSVFLVFWYYANFLHNLILARTMSFTILATVSMVYIFAFKNLRKLLIQTENPFQNRPLILGVTYGLLLTFLAVNLPFLNKLLDTIPLSLQQWIIVISISLLTVSVIEASKIISLKVLRHSTL</sequence>
<dbReference type="SUPFAM" id="SSF81660">
    <property type="entry name" value="Metal cation-transporting ATPase, ATP-binding domain N"/>
    <property type="match status" value="1"/>
</dbReference>
<dbReference type="SFLD" id="SFLDF00027">
    <property type="entry name" value="p-type_atpase"/>
    <property type="match status" value="1"/>
</dbReference>
<dbReference type="PROSITE" id="PS00154">
    <property type="entry name" value="ATPASE_E1_E2"/>
    <property type="match status" value="1"/>
</dbReference>
<dbReference type="InterPro" id="IPR023298">
    <property type="entry name" value="ATPase_P-typ_TM_dom_sf"/>
</dbReference>
<keyword evidence="4" id="KW-0067">ATP-binding</keyword>
<dbReference type="GO" id="GO:0016020">
    <property type="term" value="C:membrane"/>
    <property type="evidence" value="ECO:0007669"/>
    <property type="project" value="UniProtKB-SubCell"/>
</dbReference>
<feature type="transmembrane region" description="Helical" evidence="8">
    <location>
        <begin position="556"/>
        <end position="577"/>
    </location>
</feature>
<dbReference type="Pfam" id="PF00702">
    <property type="entry name" value="Hydrolase"/>
    <property type="match status" value="1"/>
</dbReference>
<comment type="subcellular location">
    <subcellularLocation>
        <location evidence="1">Membrane</location>
        <topology evidence="1">Multi-pass membrane protein</topology>
    </subcellularLocation>
</comment>
<dbReference type="PRINTS" id="PR00120">
    <property type="entry name" value="HATPASE"/>
</dbReference>
<keyword evidence="3" id="KW-0547">Nucleotide-binding</keyword>
<evidence type="ECO:0000256" key="2">
    <source>
        <dbReference type="ARBA" id="ARBA00022692"/>
    </source>
</evidence>
<dbReference type="EMBL" id="MGFP01000041">
    <property type="protein sequence ID" value="OGM08717.1"/>
    <property type="molecule type" value="Genomic_DNA"/>
</dbReference>